<proteinExistence type="predicted"/>
<gene>
    <name evidence="3" type="ORF">GGR39_001251</name>
</gene>
<evidence type="ECO:0000313" key="3">
    <source>
        <dbReference type="EMBL" id="MBB3939611.1"/>
    </source>
</evidence>
<dbReference type="GO" id="GO:0016757">
    <property type="term" value="F:glycosyltransferase activity"/>
    <property type="evidence" value="ECO:0007669"/>
    <property type="project" value="UniProtKB-KW"/>
</dbReference>
<evidence type="ECO:0000259" key="1">
    <source>
        <dbReference type="Pfam" id="PF00534"/>
    </source>
</evidence>
<dbReference type="SUPFAM" id="SSF53756">
    <property type="entry name" value="UDP-Glycosyltransferase/glycogen phosphorylase"/>
    <property type="match status" value="1"/>
</dbReference>
<dbReference type="InterPro" id="IPR028098">
    <property type="entry name" value="Glyco_trans_4-like_N"/>
</dbReference>
<feature type="domain" description="Glycosyl transferase family 1" evidence="1">
    <location>
        <begin position="211"/>
        <end position="351"/>
    </location>
</feature>
<dbReference type="InterPro" id="IPR001296">
    <property type="entry name" value="Glyco_trans_1"/>
</dbReference>
<evidence type="ECO:0000259" key="2">
    <source>
        <dbReference type="Pfam" id="PF13579"/>
    </source>
</evidence>
<feature type="domain" description="Glycosyltransferase subfamily 4-like N-terminal" evidence="2">
    <location>
        <begin position="15"/>
        <end position="182"/>
    </location>
</feature>
<reference evidence="3 4" key="1">
    <citation type="submission" date="2020-08" db="EMBL/GenBank/DDBJ databases">
        <title>Genomic Encyclopedia of Type Strains, Phase IV (KMG-IV): sequencing the most valuable type-strain genomes for metagenomic binning, comparative biology and taxonomic classification.</title>
        <authorList>
            <person name="Goeker M."/>
        </authorList>
    </citation>
    <scope>NUCLEOTIDE SEQUENCE [LARGE SCALE GENOMIC DNA]</scope>
    <source>
        <strain evidence="3 4">DSM 27568</strain>
    </source>
</reference>
<dbReference type="RefSeq" id="WP_183616315.1">
    <property type="nucleotide sequence ID" value="NZ_JACIDY010000002.1"/>
</dbReference>
<protein>
    <submittedName>
        <fullName evidence="3">Alpha-1,6-mannosyltransferase</fullName>
        <ecNumber evidence="3">2.4.1.-</ecNumber>
    </submittedName>
</protein>
<keyword evidence="4" id="KW-1185">Reference proteome</keyword>
<dbReference type="PANTHER" id="PTHR45947:SF3">
    <property type="entry name" value="SULFOQUINOVOSYL TRANSFERASE SQD2"/>
    <property type="match status" value="1"/>
</dbReference>
<comment type="caution">
    <text evidence="3">The sequence shown here is derived from an EMBL/GenBank/DDBJ whole genome shotgun (WGS) entry which is preliminary data.</text>
</comment>
<dbReference type="Pfam" id="PF13579">
    <property type="entry name" value="Glyco_trans_4_4"/>
    <property type="match status" value="1"/>
</dbReference>
<name>A0A7W6C4Y7_9SPHN</name>
<dbReference type="EC" id="2.4.1.-" evidence="3"/>
<keyword evidence="3" id="KW-0808">Transferase</keyword>
<accession>A0A7W6C4Y7</accession>
<dbReference type="PANTHER" id="PTHR45947">
    <property type="entry name" value="SULFOQUINOVOSYL TRANSFERASE SQD2"/>
    <property type="match status" value="1"/>
</dbReference>
<keyword evidence="3" id="KW-0328">Glycosyltransferase</keyword>
<sequence length="385" mass="41555">MKIVDVCAFYTPHGGGVRTYAEQKLRIAPKLGHDITILAPGDRAEVIERGPGARIVMLPAPRFPLDRNYWYFNDEPALHDALTQLRPDFVEASSPWRSASMVGRWRGTAPRSLVMHADPLSAYAYRWFGPILSRPNIDRSFARYWNHLRSLNGVFATMICANRDLGRRMAEGGVSSVKVLPLGVETGVFSPERRDPAVRNLLLAQCGLSSDAVLLVGAGRLAPEKRWPMVVEAVAAASRHTPVGLALFGDGREKASVLRAIAGNPHIRLFAPQRNREAFAAILASADAVIHGCEAETFCLVGAEARASGTPVIVPDAGGAAEHAGGGGGLTYRAANRFAASQAVRSFCESAENWTRTSSSLMSHEQHFAALFHHYAALGRASVAA</sequence>
<dbReference type="Proteomes" id="UP000561459">
    <property type="component" value="Unassembled WGS sequence"/>
</dbReference>
<dbReference type="AlphaFoldDB" id="A0A7W6C4Y7"/>
<dbReference type="EMBL" id="JACIDY010000002">
    <property type="protein sequence ID" value="MBB3939611.1"/>
    <property type="molecule type" value="Genomic_DNA"/>
</dbReference>
<dbReference type="InterPro" id="IPR050194">
    <property type="entry name" value="Glycosyltransferase_grp1"/>
</dbReference>
<evidence type="ECO:0000313" key="4">
    <source>
        <dbReference type="Proteomes" id="UP000561459"/>
    </source>
</evidence>
<dbReference type="Pfam" id="PF00534">
    <property type="entry name" value="Glycos_transf_1"/>
    <property type="match status" value="1"/>
</dbReference>
<dbReference type="Gene3D" id="3.40.50.2000">
    <property type="entry name" value="Glycogen Phosphorylase B"/>
    <property type="match status" value="2"/>
</dbReference>
<organism evidence="3 4">
    <name type="scientific">Novosphingobium fluoreni</name>
    <dbReference type="NCBI Taxonomy" id="1391222"/>
    <lineage>
        <taxon>Bacteria</taxon>
        <taxon>Pseudomonadati</taxon>
        <taxon>Pseudomonadota</taxon>
        <taxon>Alphaproteobacteria</taxon>
        <taxon>Sphingomonadales</taxon>
        <taxon>Sphingomonadaceae</taxon>
        <taxon>Novosphingobium</taxon>
    </lineage>
</organism>